<dbReference type="CDD" id="cd07438">
    <property type="entry name" value="PHP_HisPPase_AMP"/>
    <property type="match status" value="1"/>
</dbReference>
<dbReference type="Gene3D" id="1.10.150.650">
    <property type="match status" value="1"/>
</dbReference>
<feature type="domain" description="Polymerase/histidinol phosphatase N-terminal" evidence="1">
    <location>
        <begin position="3"/>
        <end position="67"/>
    </location>
</feature>
<dbReference type="PANTHER" id="PTHR42924:SF3">
    <property type="entry name" value="POLYMERASE_HISTIDINOL PHOSPHATASE N-TERMINAL DOMAIN-CONTAINING PROTEIN"/>
    <property type="match status" value="1"/>
</dbReference>
<accession>D1A9A7</accession>
<sequence>MRIDLHSHSNASDGTQPPADVVRRARRAGLDVLALTDHDTVAGLREAAEALPAGLTLVPGMELSCRLGPTGVHLLAYLFDPAHPDLAAECARIRDSRALRGRRMVEKLNELGVPVTWEQVRSLAGRAAVGRPHIARAMVAAGVIDRVEEAFTPEWIAPGGRAYAERYALDVVTAIRLVRAAGGVPVLAHPGAGRGGLLIDRARLAELAEAGLFGLEVDHPDHDAPTRRRLRALAAELGLACTGSSDDHGELTGHRLGRETTSPQVYERLLAEATGARPIG</sequence>
<dbReference type="STRING" id="471852.Tcur_1220"/>
<dbReference type="InterPro" id="IPR003141">
    <property type="entry name" value="Pol/His_phosphatase_N"/>
</dbReference>
<dbReference type="PANTHER" id="PTHR42924">
    <property type="entry name" value="EXONUCLEASE"/>
    <property type="match status" value="1"/>
</dbReference>
<reference evidence="2 3" key="1">
    <citation type="journal article" date="2011" name="Stand. Genomic Sci.">
        <title>Complete genome sequence of Thermomonospora curvata type strain (B9).</title>
        <authorList>
            <person name="Chertkov O."/>
            <person name="Sikorski J."/>
            <person name="Nolan M."/>
            <person name="Lapidus A."/>
            <person name="Lucas S."/>
            <person name="Del Rio T.G."/>
            <person name="Tice H."/>
            <person name="Cheng J.F."/>
            <person name="Goodwin L."/>
            <person name="Pitluck S."/>
            <person name="Liolios K."/>
            <person name="Ivanova N."/>
            <person name="Mavromatis K."/>
            <person name="Mikhailova N."/>
            <person name="Ovchinnikova G."/>
            <person name="Pati A."/>
            <person name="Chen A."/>
            <person name="Palaniappan K."/>
            <person name="Djao O.D."/>
            <person name="Land M."/>
            <person name="Hauser L."/>
            <person name="Chang Y.J."/>
            <person name="Jeffries C.D."/>
            <person name="Brettin T."/>
            <person name="Han C."/>
            <person name="Detter J.C."/>
            <person name="Rohde M."/>
            <person name="Goker M."/>
            <person name="Woyke T."/>
            <person name="Bristow J."/>
            <person name="Eisen J.A."/>
            <person name="Markowitz V."/>
            <person name="Hugenholtz P."/>
            <person name="Klenk H.P."/>
            <person name="Kyrpides N.C."/>
        </authorList>
    </citation>
    <scope>NUCLEOTIDE SEQUENCE [LARGE SCALE GENOMIC DNA]</scope>
    <source>
        <strain evidence="3">ATCC 19995 / DSM 43183 / JCM 3096 / KCTC 9072 / NBRC 15933 / NCIMB 10081 / Henssen B9</strain>
    </source>
</reference>
<evidence type="ECO:0000313" key="2">
    <source>
        <dbReference type="EMBL" id="ACY96803.1"/>
    </source>
</evidence>
<evidence type="ECO:0000259" key="1">
    <source>
        <dbReference type="SMART" id="SM00481"/>
    </source>
</evidence>
<dbReference type="OrthoDB" id="9804333at2"/>
<dbReference type="EMBL" id="CP001738">
    <property type="protein sequence ID" value="ACY96803.1"/>
    <property type="molecule type" value="Genomic_DNA"/>
</dbReference>
<dbReference type="KEGG" id="tcu:Tcur_1220"/>
<dbReference type="InterPro" id="IPR016195">
    <property type="entry name" value="Pol/histidinol_Pase-like"/>
</dbReference>
<dbReference type="GO" id="GO:0004534">
    <property type="term" value="F:5'-3' RNA exonuclease activity"/>
    <property type="evidence" value="ECO:0007669"/>
    <property type="project" value="TreeGrafter"/>
</dbReference>
<dbReference type="Pfam" id="PF02811">
    <property type="entry name" value="PHP"/>
    <property type="match status" value="1"/>
</dbReference>
<dbReference type="SUPFAM" id="SSF89550">
    <property type="entry name" value="PHP domain-like"/>
    <property type="match status" value="1"/>
</dbReference>
<dbReference type="Gene3D" id="3.20.20.140">
    <property type="entry name" value="Metal-dependent hydrolases"/>
    <property type="match status" value="1"/>
</dbReference>
<name>D1A9A7_THECD</name>
<protein>
    <submittedName>
        <fullName evidence="2">PHP domain protein</fullName>
    </submittedName>
</protein>
<dbReference type="Proteomes" id="UP000001918">
    <property type="component" value="Chromosome"/>
</dbReference>
<dbReference type="SMART" id="SM00481">
    <property type="entry name" value="POLIIIAc"/>
    <property type="match status" value="1"/>
</dbReference>
<dbReference type="RefSeq" id="WP_012851587.1">
    <property type="nucleotide sequence ID" value="NC_013510.1"/>
</dbReference>
<dbReference type="GO" id="GO:0035312">
    <property type="term" value="F:5'-3' DNA exonuclease activity"/>
    <property type="evidence" value="ECO:0007669"/>
    <property type="project" value="TreeGrafter"/>
</dbReference>
<dbReference type="InterPro" id="IPR004013">
    <property type="entry name" value="PHP_dom"/>
</dbReference>
<keyword evidence="3" id="KW-1185">Reference proteome</keyword>
<proteinExistence type="predicted"/>
<evidence type="ECO:0000313" key="3">
    <source>
        <dbReference type="Proteomes" id="UP000001918"/>
    </source>
</evidence>
<gene>
    <name evidence="2" type="ordered locus">Tcur_1220</name>
</gene>
<dbReference type="eggNOG" id="COG0613">
    <property type="taxonomic scope" value="Bacteria"/>
</dbReference>
<dbReference type="HOGENOM" id="CLU_067347_1_0_11"/>
<organism evidence="2 3">
    <name type="scientific">Thermomonospora curvata (strain ATCC 19995 / DSM 43183 / JCM 3096 / KCTC 9072 / NBRC 15933 / NCIMB 10081 / Henssen B9)</name>
    <dbReference type="NCBI Taxonomy" id="471852"/>
    <lineage>
        <taxon>Bacteria</taxon>
        <taxon>Bacillati</taxon>
        <taxon>Actinomycetota</taxon>
        <taxon>Actinomycetes</taxon>
        <taxon>Streptosporangiales</taxon>
        <taxon>Thermomonosporaceae</taxon>
        <taxon>Thermomonospora</taxon>
    </lineage>
</organism>
<dbReference type="AlphaFoldDB" id="D1A9A7"/>
<dbReference type="InterPro" id="IPR052018">
    <property type="entry name" value="PHP_domain"/>
</dbReference>